<dbReference type="EMBL" id="VIEB01000457">
    <property type="protein sequence ID" value="TQD90244.1"/>
    <property type="molecule type" value="Genomic_DNA"/>
</dbReference>
<dbReference type="AlphaFoldDB" id="A0A540LUT0"/>
<dbReference type="Proteomes" id="UP000315295">
    <property type="component" value="Unassembled WGS sequence"/>
</dbReference>
<evidence type="ECO:0000256" key="1">
    <source>
        <dbReference type="SAM" id="MobiDB-lite"/>
    </source>
</evidence>
<name>A0A540LUT0_MALBA</name>
<proteinExistence type="predicted"/>
<dbReference type="PANTHER" id="PTHR36773">
    <property type="entry name" value="EXPRESSED PROTEIN"/>
    <property type="match status" value="1"/>
</dbReference>
<organism evidence="2 3">
    <name type="scientific">Malus baccata</name>
    <name type="common">Siberian crab apple</name>
    <name type="synonym">Pyrus baccata</name>
    <dbReference type="NCBI Taxonomy" id="106549"/>
    <lineage>
        <taxon>Eukaryota</taxon>
        <taxon>Viridiplantae</taxon>
        <taxon>Streptophyta</taxon>
        <taxon>Embryophyta</taxon>
        <taxon>Tracheophyta</taxon>
        <taxon>Spermatophyta</taxon>
        <taxon>Magnoliopsida</taxon>
        <taxon>eudicotyledons</taxon>
        <taxon>Gunneridae</taxon>
        <taxon>Pentapetalae</taxon>
        <taxon>rosids</taxon>
        <taxon>fabids</taxon>
        <taxon>Rosales</taxon>
        <taxon>Rosaceae</taxon>
        <taxon>Amygdaloideae</taxon>
        <taxon>Maleae</taxon>
        <taxon>Malus</taxon>
    </lineage>
</organism>
<protein>
    <submittedName>
        <fullName evidence="2">Uncharacterized protein</fullName>
    </submittedName>
</protein>
<comment type="caution">
    <text evidence="2">The sequence shown here is derived from an EMBL/GenBank/DDBJ whole genome shotgun (WGS) entry which is preliminary data.</text>
</comment>
<evidence type="ECO:0000313" key="3">
    <source>
        <dbReference type="Proteomes" id="UP000315295"/>
    </source>
</evidence>
<keyword evidence="3" id="KW-1185">Reference proteome</keyword>
<evidence type="ECO:0000313" key="2">
    <source>
        <dbReference type="EMBL" id="TQD90244.1"/>
    </source>
</evidence>
<dbReference type="PANTHER" id="PTHR36773:SF1">
    <property type="entry name" value="EXPRESSED PROTEIN"/>
    <property type="match status" value="1"/>
</dbReference>
<accession>A0A540LUT0</accession>
<dbReference type="STRING" id="106549.A0A540LUT0"/>
<dbReference type="GO" id="GO:0009536">
    <property type="term" value="C:plastid"/>
    <property type="evidence" value="ECO:0007669"/>
    <property type="project" value="TreeGrafter"/>
</dbReference>
<feature type="region of interest" description="Disordered" evidence="1">
    <location>
        <begin position="15"/>
        <end position="35"/>
    </location>
</feature>
<sequence length="139" mass="15711">MEPYRRAFRRCNNHTIRPSGPITPRTVRASPTDDPSSGPYVLAFRDQQAWANAYRSCESKMVEQCEAGARIGCAISGSEKCKPPWWRALIGQKALDFKQREQCEEREMEGCLTAAKEKCGGFAKVCSVELCVFDLTWKK</sequence>
<reference evidence="2 3" key="1">
    <citation type="journal article" date="2019" name="G3 (Bethesda)">
        <title>Sequencing of a Wild Apple (Malus baccata) Genome Unravels the Differences Between Cultivated and Wild Apple Species Regarding Disease Resistance and Cold Tolerance.</title>
        <authorList>
            <person name="Chen X."/>
        </authorList>
    </citation>
    <scope>NUCLEOTIDE SEQUENCE [LARGE SCALE GENOMIC DNA]</scope>
    <source>
        <strain evidence="3">cv. Shandingzi</strain>
        <tissue evidence="2">Leaves</tissue>
    </source>
</reference>
<gene>
    <name evidence="2" type="ORF">C1H46_024161</name>
</gene>